<feature type="compositionally biased region" description="Low complexity" evidence="1">
    <location>
        <begin position="52"/>
        <end position="71"/>
    </location>
</feature>
<keyword evidence="3" id="KW-1185">Reference proteome</keyword>
<feature type="region of interest" description="Disordered" evidence="1">
    <location>
        <begin position="28"/>
        <end position="71"/>
    </location>
</feature>
<protein>
    <submittedName>
        <fullName evidence="2">Uncharacterized protein</fullName>
    </submittedName>
</protein>
<dbReference type="Proteomes" id="UP000266673">
    <property type="component" value="Unassembled WGS sequence"/>
</dbReference>
<comment type="caution">
    <text evidence="2">The sequence shown here is derived from an EMBL/GenBank/DDBJ whole genome shotgun (WGS) entry which is preliminary data.</text>
</comment>
<evidence type="ECO:0000256" key="1">
    <source>
        <dbReference type="SAM" id="MobiDB-lite"/>
    </source>
</evidence>
<dbReference type="EMBL" id="QKWP01000341">
    <property type="protein sequence ID" value="RIB21782.1"/>
    <property type="molecule type" value="Genomic_DNA"/>
</dbReference>
<name>A0A397VIE7_9GLOM</name>
<gene>
    <name evidence="2" type="ORF">C2G38_2034108</name>
</gene>
<proteinExistence type="predicted"/>
<sequence>MTKKKEVNTTAAPRAAISAVRINQFAMSRKQKKTMEISPLKDRTFSEETIEPSEPSGSQEQEIQSHESQLSPQTKAYLDTIIQSTAASLALSMRQYMDQQFETINRRFAQLKQANIGGDVGTSSNHSNTEQVTGMQHTQIHSQEPARTTSIGNNADQFEGNYQSTSTLNRLIIEANSGAQSNEKQGKDRIIKYKVNSKKFLAIDYSGLKQMPIVQGLSNPKAVETEQIQLWWISNWNEDQKLIEMLPQKLSLTNKTWKLLAFSLFTKKHD</sequence>
<reference evidence="2 3" key="1">
    <citation type="submission" date="2018-06" db="EMBL/GenBank/DDBJ databases">
        <title>Comparative genomics reveals the genomic features of Rhizophagus irregularis, R. cerebriforme, R. diaphanum and Gigaspora rosea, and their symbiotic lifestyle signature.</title>
        <authorList>
            <person name="Morin E."/>
            <person name="San Clemente H."/>
            <person name="Chen E.C.H."/>
            <person name="De La Providencia I."/>
            <person name="Hainaut M."/>
            <person name="Kuo A."/>
            <person name="Kohler A."/>
            <person name="Murat C."/>
            <person name="Tang N."/>
            <person name="Roy S."/>
            <person name="Loubradou J."/>
            <person name="Henrissat B."/>
            <person name="Grigoriev I.V."/>
            <person name="Corradi N."/>
            <person name="Roux C."/>
            <person name="Martin F.M."/>
        </authorList>
    </citation>
    <scope>NUCLEOTIDE SEQUENCE [LARGE SCALE GENOMIC DNA]</scope>
    <source>
        <strain evidence="2 3">DAOM 194757</strain>
    </source>
</reference>
<feature type="compositionally biased region" description="Basic and acidic residues" evidence="1">
    <location>
        <begin position="33"/>
        <end position="46"/>
    </location>
</feature>
<dbReference type="AlphaFoldDB" id="A0A397VIE7"/>
<evidence type="ECO:0000313" key="2">
    <source>
        <dbReference type="EMBL" id="RIB21782.1"/>
    </source>
</evidence>
<organism evidence="2 3">
    <name type="scientific">Gigaspora rosea</name>
    <dbReference type="NCBI Taxonomy" id="44941"/>
    <lineage>
        <taxon>Eukaryota</taxon>
        <taxon>Fungi</taxon>
        <taxon>Fungi incertae sedis</taxon>
        <taxon>Mucoromycota</taxon>
        <taxon>Glomeromycotina</taxon>
        <taxon>Glomeromycetes</taxon>
        <taxon>Diversisporales</taxon>
        <taxon>Gigasporaceae</taxon>
        <taxon>Gigaspora</taxon>
    </lineage>
</organism>
<evidence type="ECO:0000313" key="3">
    <source>
        <dbReference type="Proteomes" id="UP000266673"/>
    </source>
</evidence>
<accession>A0A397VIE7</accession>
<dbReference type="OrthoDB" id="2453967at2759"/>